<proteinExistence type="predicted"/>
<dbReference type="EMBL" id="JAKELL010000558">
    <property type="protein sequence ID" value="KAH8976554.1"/>
    <property type="molecule type" value="Genomic_DNA"/>
</dbReference>
<sequence length="112" mass="12371">MNINPPDSLPPTVEGTLAVCPKFRILVTGVGKSSLVSSVFGIGIGDIDIAHDRVGKADTAHEYTSDTNPRFILHDSQGFEPGSLEKWEVVKAFIRDKCDERLEPKDRLHAIW</sequence>
<organism evidence="1 2">
    <name type="scientific">Lactarius akahatsu</name>
    <dbReference type="NCBI Taxonomy" id="416441"/>
    <lineage>
        <taxon>Eukaryota</taxon>
        <taxon>Fungi</taxon>
        <taxon>Dikarya</taxon>
        <taxon>Basidiomycota</taxon>
        <taxon>Agaricomycotina</taxon>
        <taxon>Agaricomycetes</taxon>
        <taxon>Russulales</taxon>
        <taxon>Russulaceae</taxon>
        <taxon>Lactarius</taxon>
    </lineage>
</organism>
<dbReference type="Proteomes" id="UP001201163">
    <property type="component" value="Unassembled WGS sequence"/>
</dbReference>
<comment type="caution">
    <text evidence="1">The sequence shown here is derived from an EMBL/GenBank/DDBJ whole genome shotgun (WGS) entry which is preliminary data.</text>
</comment>
<reference evidence="1" key="1">
    <citation type="submission" date="2022-01" db="EMBL/GenBank/DDBJ databases">
        <title>Comparative genomics reveals a dynamic genome evolution in the ectomycorrhizal milk-cap (Lactarius) mushrooms.</title>
        <authorList>
            <consortium name="DOE Joint Genome Institute"/>
            <person name="Lebreton A."/>
            <person name="Tang N."/>
            <person name="Kuo A."/>
            <person name="LaButti K."/>
            <person name="Drula E."/>
            <person name="Barry K."/>
            <person name="Clum A."/>
            <person name="Lipzen A."/>
            <person name="Mousain D."/>
            <person name="Ng V."/>
            <person name="Wang R."/>
            <person name="Wang X."/>
            <person name="Dai Y."/>
            <person name="Henrissat B."/>
            <person name="Grigoriev I.V."/>
            <person name="Guerin-Laguette A."/>
            <person name="Yu F."/>
            <person name="Martin F.M."/>
        </authorList>
    </citation>
    <scope>NUCLEOTIDE SEQUENCE</scope>
    <source>
        <strain evidence="1">QP</strain>
    </source>
</reference>
<protein>
    <recommendedName>
        <fullName evidence="3">G domain-containing protein</fullName>
    </recommendedName>
</protein>
<name>A0AAD4L2P9_9AGAM</name>
<evidence type="ECO:0000313" key="1">
    <source>
        <dbReference type="EMBL" id="KAH8976554.1"/>
    </source>
</evidence>
<accession>A0AAD4L2P9</accession>
<keyword evidence="2" id="KW-1185">Reference proteome</keyword>
<dbReference type="AlphaFoldDB" id="A0AAD4L2P9"/>
<evidence type="ECO:0000313" key="2">
    <source>
        <dbReference type="Proteomes" id="UP001201163"/>
    </source>
</evidence>
<dbReference type="InterPro" id="IPR027417">
    <property type="entry name" value="P-loop_NTPase"/>
</dbReference>
<gene>
    <name evidence="1" type="ORF">EDB92DRAFT_1811285</name>
</gene>
<evidence type="ECO:0008006" key="3">
    <source>
        <dbReference type="Google" id="ProtNLM"/>
    </source>
</evidence>
<dbReference type="Gene3D" id="3.40.50.300">
    <property type="entry name" value="P-loop containing nucleotide triphosphate hydrolases"/>
    <property type="match status" value="1"/>
</dbReference>